<dbReference type="HOGENOM" id="CLU_121771_0_0_2"/>
<name>H3ZRA9_THELN</name>
<keyword evidence="3" id="KW-1185">Reference proteome</keyword>
<dbReference type="InterPro" id="IPR007166">
    <property type="entry name" value="Class3_signal_pept_motif"/>
</dbReference>
<keyword evidence="1" id="KW-0472">Membrane</keyword>
<dbReference type="Pfam" id="PF04021">
    <property type="entry name" value="Class_IIIsignal"/>
    <property type="match status" value="1"/>
</dbReference>
<organism evidence="2 3">
    <name type="scientific">Thermococcus litoralis (strain ATCC 51850 / DSM 5473 / JCM 8560 / NS-C)</name>
    <dbReference type="NCBI Taxonomy" id="523849"/>
    <lineage>
        <taxon>Archaea</taxon>
        <taxon>Methanobacteriati</taxon>
        <taxon>Methanobacteriota</taxon>
        <taxon>Thermococci</taxon>
        <taxon>Thermococcales</taxon>
        <taxon>Thermococcaceae</taxon>
        <taxon>Thermococcus</taxon>
    </lineage>
</organism>
<evidence type="ECO:0000256" key="1">
    <source>
        <dbReference type="SAM" id="Phobius"/>
    </source>
</evidence>
<dbReference type="Proteomes" id="UP000015502">
    <property type="component" value="Chromosome"/>
</dbReference>
<feature type="transmembrane region" description="Helical" evidence="1">
    <location>
        <begin position="20"/>
        <end position="38"/>
    </location>
</feature>
<reference evidence="2 3" key="1">
    <citation type="journal article" date="2012" name="J. Bacteriol.">
        <title>Genome sequence of the model hyperthermophilic archaeon Thermococcus litoralis NS-C.</title>
        <authorList>
            <person name="Gardner A.F."/>
            <person name="Kumar S."/>
            <person name="Perler F.B."/>
        </authorList>
    </citation>
    <scope>NUCLEOTIDE SEQUENCE [LARGE SCALE GENOMIC DNA]</scope>
    <source>
        <strain evidence="3">ATCC 51850 / DSM 5473 / JCM 8560 / NS-C</strain>
    </source>
</reference>
<keyword evidence="1" id="KW-1133">Transmembrane helix</keyword>
<dbReference type="PaxDb" id="523849-OCC_10289"/>
<proteinExistence type="predicted"/>
<protein>
    <recommendedName>
        <fullName evidence="4">Class III signal peptide-containing protein</fullName>
    </recommendedName>
</protein>
<evidence type="ECO:0000313" key="3">
    <source>
        <dbReference type="Proteomes" id="UP000015502"/>
    </source>
</evidence>
<sequence length="152" mass="16897">MINLKKLFRRKKGQGALEYLFMIAAALIIIFVVVRYISGSTQQASSQSDIASLQSQVELIKSKLVSQNVWDDQYEVEYDSNKNYLLVKDTSGTVAYAEADKDYNAAPYLTLISSTPKPTLKDLYDKCMVENDATACEIIVDVGDDIKLGAPQ</sequence>
<dbReference type="RefSeq" id="WP_004069962.1">
    <property type="nucleotide sequence ID" value="NC_022084.1"/>
</dbReference>
<dbReference type="KEGG" id="tlt:OCC_10289"/>
<evidence type="ECO:0008006" key="4">
    <source>
        <dbReference type="Google" id="ProtNLM"/>
    </source>
</evidence>
<keyword evidence="1" id="KW-0812">Transmembrane</keyword>
<dbReference type="OrthoDB" id="102563at2157"/>
<accession>H3ZRA9</accession>
<dbReference type="GeneID" id="89153237"/>
<dbReference type="EMBL" id="CP006670">
    <property type="protein sequence ID" value="EHR77493.1"/>
    <property type="molecule type" value="Genomic_DNA"/>
</dbReference>
<dbReference type="STRING" id="523849.OCC_10289"/>
<gene>
    <name evidence="2" type="ORF">OCC_10289</name>
</gene>
<evidence type="ECO:0000313" key="2">
    <source>
        <dbReference type="EMBL" id="EHR77493.1"/>
    </source>
</evidence>
<dbReference type="AlphaFoldDB" id="H3ZRA9"/>